<evidence type="ECO:0000313" key="1">
    <source>
        <dbReference type="EMBL" id="TNV86186.1"/>
    </source>
</evidence>
<name>A0A8J8P608_HALGN</name>
<comment type="caution">
    <text evidence="1">The sequence shown here is derived from an EMBL/GenBank/DDBJ whole genome shotgun (WGS) entry which is preliminary data.</text>
</comment>
<evidence type="ECO:0000313" key="2">
    <source>
        <dbReference type="Proteomes" id="UP000785679"/>
    </source>
</evidence>
<organism evidence="1 2">
    <name type="scientific">Halteria grandinella</name>
    <dbReference type="NCBI Taxonomy" id="5974"/>
    <lineage>
        <taxon>Eukaryota</taxon>
        <taxon>Sar</taxon>
        <taxon>Alveolata</taxon>
        <taxon>Ciliophora</taxon>
        <taxon>Intramacronucleata</taxon>
        <taxon>Spirotrichea</taxon>
        <taxon>Stichotrichia</taxon>
        <taxon>Sporadotrichida</taxon>
        <taxon>Halteriidae</taxon>
        <taxon>Halteria</taxon>
    </lineage>
</organism>
<protein>
    <submittedName>
        <fullName evidence="1">Uncharacterized protein</fullName>
    </submittedName>
</protein>
<accession>A0A8J8P608</accession>
<sequence length="228" mass="26245">MEIITRISYTKYKETGIAPNITEALKLLIEMNIMKNYEPEAFEDGEQFRRKHLYSCEVNDVMLNGDQVTRKCFSYYCHPNKKWVTLKECQELIQREAQIRVSELSITQCFAQSIMPIIDPVLQAENLLRMKYVEFLEFLARVAFEFDKATYKGAIENQSDLDGASSINKQDGENNSHLKIEKLIIQLAFAVNIPTYQPLYKKGGGQGAYQSSMMSRLGDESEILNKDL</sequence>
<dbReference type="Proteomes" id="UP000785679">
    <property type="component" value="Unassembled WGS sequence"/>
</dbReference>
<keyword evidence="2" id="KW-1185">Reference proteome</keyword>
<dbReference type="AlphaFoldDB" id="A0A8J8P608"/>
<gene>
    <name evidence="1" type="ORF">FGO68_gene6697</name>
</gene>
<dbReference type="OrthoDB" id="326478at2759"/>
<dbReference type="EMBL" id="RRYP01001252">
    <property type="protein sequence ID" value="TNV86186.1"/>
    <property type="molecule type" value="Genomic_DNA"/>
</dbReference>
<proteinExistence type="predicted"/>
<reference evidence="1" key="1">
    <citation type="submission" date="2019-06" db="EMBL/GenBank/DDBJ databases">
        <authorList>
            <person name="Zheng W."/>
        </authorList>
    </citation>
    <scope>NUCLEOTIDE SEQUENCE</scope>
    <source>
        <strain evidence="1">QDHG01</strain>
    </source>
</reference>